<keyword evidence="8 14" id="KW-1133">Transmembrane helix</keyword>
<comment type="cofactor">
    <cofactor evidence="12 13">
        <name>Zn(2+)</name>
        <dbReference type="ChEBI" id="CHEBI:29105"/>
    </cofactor>
    <text evidence="12 13">Binds 1 zinc ion per subunit.</text>
</comment>
<organism evidence="17 18">
    <name type="scientific">Sodaliphilus pleomorphus</name>
    <dbReference type="NCBI Taxonomy" id="2606626"/>
    <lineage>
        <taxon>Bacteria</taxon>
        <taxon>Pseudomonadati</taxon>
        <taxon>Bacteroidota</taxon>
        <taxon>Bacteroidia</taxon>
        <taxon>Bacteroidales</taxon>
        <taxon>Muribaculaceae</taxon>
        <taxon>Sodaliphilus</taxon>
    </lineage>
</organism>
<feature type="binding site" evidence="12">
    <location>
        <position position="278"/>
    </location>
    <ligand>
        <name>Zn(2+)</name>
        <dbReference type="ChEBI" id="CHEBI:29105"/>
        <note>catalytic</note>
    </ligand>
</feature>
<dbReference type="Pfam" id="PF01435">
    <property type="entry name" value="Peptidase_M48"/>
    <property type="match status" value="1"/>
</dbReference>
<dbReference type="GO" id="GO:0004222">
    <property type="term" value="F:metalloendopeptidase activity"/>
    <property type="evidence" value="ECO:0007669"/>
    <property type="project" value="InterPro"/>
</dbReference>
<dbReference type="GO" id="GO:0071586">
    <property type="term" value="P:CAAX-box protein processing"/>
    <property type="evidence" value="ECO:0007669"/>
    <property type="project" value="InterPro"/>
</dbReference>
<feature type="transmembrane region" description="Helical" evidence="14">
    <location>
        <begin position="6"/>
        <end position="25"/>
    </location>
</feature>
<keyword evidence="2 13" id="KW-0645">Protease</keyword>
<evidence type="ECO:0000313" key="17">
    <source>
        <dbReference type="EMBL" id="MSS18207.1"/>
    </source>
</evidence>
<feature type="binding site" evidence="12">
    <location>
        <position position="274"/>
    </location>
    <ligand>
        <name>Zn(2+)</name>
        <dbReference type="ChEBI" id="CHEBI:29105"/>
        <note>catalytic</note>
    </ligand>
</feature>
<gene>
    <name evidence="17" type="ORF">FYJ29_10615</name>
</gene>
<evidence type="ECO:0000256" key="14">
    <source>
        <dbReference type="SAM" id="Phobius"/>
    </source>
</evidence>
<comment type="similarity">
    <text evidence="13">Belongs to the peptidase M48 family.</text>
</comment>
<sequence>MNAILVIIIAFVLLEFVLSSVLSYLNGRWMTHPIPQLLQGLYDEQQYAKQQHYMRANRRVSSLKRGVEVVVTLVLLAAGVYGRYDNWCKSCFDTGIVELLVFFFGCQLFIEILSIPFSYYSTFNVEQRYGFNKTTAATFWLDCVKEFLIEYVMTAIVMCGIFLLFQWLGSSFWIWATCFLTVFIVIVNLFYSSVIVPLFNKQTPLEAGILRQAIEQAAARMQFKIKNIYVINGSKRSTKANAYFTGFGPKKRIVLYDTLIEQLSTDEIVAVLAHEIGHYKHHDTLIGMVRAIAMVAAYLWVFSLVVSSPELPAALGGTAPSFALSILAFSMLLTPIEIALNPVANILSRRAEYKADAFAARHGLGAALVSGLKKLSVNTMSNLTPHPLVVWFNYSHPTLYQRILAINKIQK</sequence>
<dbReference type="PANTHER" id="PTHR10120">
    <property type="entry name" value="CAAX PRENYL PROTEASE 1"/>
    <property type="match status" value="1"/>
</dbReference>
<feature type="active site" description="Proton donor" evidence="11">
    <location>
        <position position="356"/>
    </location>
</feature>
<evidence type="ECO:0000256" key="6">
    <source>
        <dbReference type="ARBA" id="ARBA00022824"/>
    </source>
</evidence>
<keyword evidence="6" id="KW-0256">Endoplasmic reticulum</keyword>
<evidence type="ECO:0000256" key="10">
    <source>
        <dbReference type="ARBA" id="ARBA00023136"/>
    </source>
</evidence>
<dbReference type="Pfam" id="PF16491">
    <property type="entry name" value="Peptidase_M48_N"/>
    <property type="match status" value="1"/>
</dbReference>
<evidence type="ECO:0000256" key="7">
    <source>
        <dbReference type="ARBA" id="ARBA00022833"/>
    </source>
</evidence>
<feature type="binding site" evidence="12">
    <location>
        <position position="352"/>
    </location>
    <ligand>
        <name>Zn(2+)</name>
        <dbReference type="ChEBI" id="CHEBI:29105"/>
        <note>catalytic</note>
    </ligand>
</feature>
<keyword evidence="5 13" id="KW-0378">Hydrolase</keyword>
<feature type="domain" description="Peptidase M48" evidence="15">
    <location>
        <begin position="205"/>
        <end position="408"/>
    </location>
</feature>
<dbReference type="InterPro" id="IPR027057">
    <property type="entry name" value="CAXX_Prtase_1"/>
</dbReference>
<evidence type="ECO:0000259" key="16">
    <source>
        <dbReference type="Pfam" id="PF16491"/>
    </source>
</evidence>
<feature type="transmembrane region" description="Helical" evidence="14">
    <location>
        <begin position="96"/>
        <end position="120"/>
    </location>
</feature>
<evidence type="ECO:0000256" key="5">
    <source>
        <dbReference type="ARBA" id="ARBA00022801"/>
    </source>
</evidence>
<protein>
    <submittedName>
        <fullName evidence="17">M48 family metallopeptidase</fullName>
    </submittedName>
</protein>
<evidence type="ECO:0000313" key="18">
    <source>
        <dbReference type="Proteomes" id="UP000483362"/>
    </source>
</evidence>
<evidence type="ECO:0000256" key="9">
    <source>
        <dbReference type="ARBA" id="ARBA00023049"/>
    </source>
</evidence>
<dbReference type="Proteomes" id="UP000483362">
    <property type="component" value="Unassembled WGS sequence"/>
</dbReference>
<proteinExistence type="inferred from homology"/>
<dbReference type="EMBL" id="VULT01000017">
    <property type="protein sequence ID" value="MSS18207.1"/>
    <property type="molecule type" value="Genomic_DNA"/>
</dbReference>
<name>A0A6L5XEG7_9BACT</name>
<comment type="caution">
    <text evidence="17">The sequence shown here is derived from an EMBL/GenBank/DDBJ whole genome shotgun (WGS) entry which is preliminary data.</text>
</comment>
<evidence type="ECO:0000256" key="8">
    <source>
        <dbReference type="ARBA" id="ARBA00022989"/>
    </source>
</evidence>
<feature type="transmembrane region" description="Helical" evidence="14">
    <location>
        <begin position="288"/>
        <end position="307"/>
    </location>
</feature>
<dbReference type="InterPro" id="IPR032456">
    <property type="entry name" value="Peptidase_M48_N"/>
</dbReference>
<keyword evidence="3 14" id="KW-0812">Transmembrane</keyword>
<evidence type="ECO:0000256" key="13">
    <source>
        <dbReference type="RuleBase" id="RU003983"/>
    </source>
</evidence>
<dbReference type="GO" id="GO:0046872">
    <property type="term" value="F:metal ion binding"/>
    <property type="evidence" value="ECO:0007669"/>
    <property type="project" value="UniProtKB-KW"/>
</dbReference>
<feature type="transmembrane region" description="Helical" evidence="14">
    <location>
        <begin position="319"/>
        <end position="340"/>
    </location>
</feature>
<evidence type="ECO:0000256" key="11">
    <source>
        <dbReference type="PIRSR" id="PIRSR627057-1"/>
    </source>
</evidence>
<dbReference type="RefSeq" id="WP_154328844.1">
    <property type="nucleotide sequence ID" value="NZ_CP045696.1"/>
</dbReference>
<keyword evidence="4 12" id="KW-0479">Metal-binding</keyword>
<keyword evidence="9 13" id="KW-0482">Metalloprotease</keyword>
<feature type="domain" description="CAAX prenyl protease 1 N-terminal" evidence="16">
    <location>
        <begin position="31"/>
        <end position="201"/>
    </location>
</feature>
<keyword evidence="18" id="KW-1185">Reference proteome</keyword>
<dbReference type="FunFam" id="3.30.2010.10:FF:000002">
    <property type="entry name" value="CAAX prenyl protease"/>
    <property type="match status" value="1"/>
</dbReference>
<dbReference type="Gene3D" id="3.30.2010.10">
    <property type="entry name" value="Metalloproteases ('zincins'), catalytic domain"/>
    <property type="match status" value="1"/>
</dbReference>
<reference evidence="17 18" key="1">
    <citation type="submission" date="2019-08" db="EMBL/GenBank/DDBJ databases">
        <title>In-depth cultivation of the pig gut microbiome towards novel bacterial diversity and tailored functional studies.</title>
        <authorList>
            <person name="Wylensek D."/>
            <person name="Hitch T.C.A."/>
            <person name="Clavel T."/>
        </authorList>
    </citation>
    <scope>NUCLEOTIDE SEQUENCE [LARGE SCALE GENOMIC DNA]</scope>
    <source>
        <strain evidence="17 18">Oil-RF-744-WCA-WT-10</strain>
    </source>
</reference>
<evidence type="ECO:0000256" key="4">
    <source>
        <dbReference type="ARBA" id="ARBA00022723"/>
    </source>
</evidence>
<accession>A0A6L5XEG7</accession>
<evidence type="ECO:0000256" key="3">
    <source>
        <dbReference type="ARBA" id="ARBA00022692"/>
    </source>
</evidence>
<evidence type="ECO:0000256" key="2">
    <source>
        <dbReference type="ARBA" id="ARBA00022670"/>
    </source>
</evidence>
<evidence type="ECO:0000256" key="1">
    <source>
        <dbReference type="ARBA" id="ARBA00004477"/>
    </source>
</evidence>
<feature type="transmembrane region" description="Helical" evidence="14">
    <location>
        <begin position="148"/>
        <end position="167"/>
    </location>
</feature>
<evidence type="ECO:0000259" key="15">
    <source>
        <dbReference type="Pfam" id="PF01435"/>
    </source>
</evidence>
<keyword evidence="7 12" id="KW-0862">Zinc</keyword>
<keyword evidence="10 14" id="KW-0472">Membrane</keyword>
<dbReference type="InterPro" id="IPR001915">
    <property type="entry name" value="Peptidase_M48"/>
</dbReference>
<feature type="active site" evidence="11">
    <location>
        <position position="275"/>
    </location>
</feature>
<dbReference type="AlphaFoldDB" id="A0A6L5XEG7"/>
<dbReference type="CDD" id="cd07343">
    <property type="entry name" value="M48A_Zmpste24p_like"/>
    <property type="match status" value="1"/>
</dbReference>
<evidence type="ECO:0000256" key="12">
    <source>
        <dbReference type="PIRSR" id="PIRSR627057-2"/>
    </source>
</evidence>
<feature type="transmembrane region" description="Helical" evidence="14">
    <location>
        <begin position="173"/>
        <end position="191"/>
    </location>
</feature>
<comment type="subcellular location">
    <subcellularLocation>
        <location evidence="1">Endoplasmic reticulum membrane</location>
        <topology evidence="1">Multi-pass membrane protein</topology>
    </subcellularLocation>
</comment>
<feature type="transmembrane region" description="Helical" evidence="14">
    <location>
        <begin position="66"/>
        <end position="84"/>
    </location>
</feature>